<keyword evidence="2" id="KW-1185">Reference proteome</keyword>
<dbReference type="EMBL" id="CP011058">
    <property type="protein sequence ID" value="AJY76274.1"/>
    <property type="molecule type" value="Genomic_DNA"/>
</dbReference>
<dbReference type="SUPFAM" id="SSF51197">
    <property type="entry name" value="Clavaminate synthase-like"/>
    <property type="match status" value="1"/>
</dbReference>
<protein>
    <recommendedName>
        <fullName evidence="3">Phytanoyl-CoA dioxygenase</fullName>
    </recommendedName>
</protein>
<dbReference type="PANTHER" id="PTHR20883:SF48">
    <property type="entry name" value="ECTOINE DIOXYGENASE"/>
    <property type="match status" value="1"/>
</dbReference>
<dbReference type="RefSeq" id="WP_045671702.1">
    <property type="nucleotide sequence ID" value="NZ_CP011058.1"/>
</dbReference>
<dbReference type="STRING" id="1126833.VN24_19045"/>
<dbReference type="KEGG" id="pbj:VN24_19045"/>
<gene>
    <name evidence="1" type="ORF">VN24_19045</name>
</gene>
<proteinExistence type="predicted"/>
<reference evidence="1 2" key="1">
    <citation type="journal article" date="2015" name="J. Biotechnol.">
        <title>Complete genome sequence of Paenibacillus beijingensis 7188(T) (=DSM 24997(T)), a novel rhizobacterium from jujube garden soil.</title>
        <authorList>
            <person name="Kwak Y."/>
            <person name="Shin J.H."/>
        </authorList>
    </citation>
    <scope>NUCLEOTIDE SEQUENCE [LARGE SCALE GENOMIC DNA]</scope>
    <source>
        <strain evidence="1 2">DSM 24997</strain>
    </source>
</reference>
<dbReference type="Proteomes" id="UP000032633">
    <property type="component" value="Chromosome"/>
</dbReference>
<dbReference type="OrthoDB" id="9814777at2"/>
<sequence length="254" mass="29151">MREKNKFFMEKKHFDDEGFIIIRGLYDSNEIEEIRDSFKGFNDLKKDPDIETDIFSSYPRIMETHKNNEVAFKYMIHPKVSTILKNLFQEDALACHSMFYLKPPGALGQALHQDNFYLKMEPEPCIGVWVALDDSDEENGALVVVPKSHRTPIQCPHRSNPEMSFTREEVNIPEGMEVITVELKSGDAIFFSGNIIHGSYPNSSKKRFRRSFITHYAASSTKKAGNIYAHMYNMEGEEVVIEDNTFAGPCGNEY</sequence>
<reference evidence="2" key="2">
    <citation type="submission" date="2015-03" db="EMBL/GenBank/DDBJ databases">
        <title>Genome sequence of Paenibacillus beijingensis strain DSM 24997T.</title>
        <authorList>
            <person name="Kwak Y."/>
            <person name="Shin J.-H."/>
        </authorList>
    </citation>
    <scope>NUCLEOTIDE SEQUENCE [LARGE SCALE GENOMIC DNA]</scope>
    <source>
        <strain evidence="2">DSM 24997</strain>
    </source>
</reference>
<evidence type="ECO:0008006" key="3">
    <source>
        <dbReference type="Google" id="ProtNLM"/>
    </source>
</evidence>
<accession>A0A0D5NLS4</accession>
<dbReference type="InterPro" id="IPR008775">
    <property type="entry name" value="Phytyl_CoA_dOase-like"/>
</dbReference>
<dbReference type="HOGENOM" id="CLU_048953_6_0_9"/>
<dbReference type="Gene3D" id="2.60.120.620">
    <property type="entry name" value="q2cbj1_9rhob like domain"/>
    <property type="match status" value="1"/>
</dbReference>
<dbReference type="AlphaFoldDB" id="A0A0D5NLS4"/>
<name>A0A0D5NLS4_9BACL</name>
<dbReference type="Pfam" id="PF05721">
    <property type="entry name" value="PhyH"/>
    <property type="match status" value="1"/>
</dbReference>
<dbReference type="GO" id="GO:0005506">
    <property type="term" value="F:iron ion binding"/>
    <property type="evidence" value="ECO:0007669"/>
    <property type="project" value="UniProtKB-ARBA"/>
</dbReference>
<dbReference type="GO" id="GO:0016706">
    <property type="term" value="F:2-oxoglutarate-dependent dioxygenase activity"/>
    <property type="evidence" value="ECO:0007669"/>
    <property type="project" value="UniProtKB-ARBA"/>
</dbReference>
<evidence type="ECO:0000313" key="1">
    <source>
        <dbReference type="EMBL" id="AJY76274.1"/>
    </source>
</evidence>
<organism evidence="1 2">
    <name type="scientific">Paenibacillus beijingensis</name>
    <dbReference type="NCBI Taxonomy" id="1126833"/>
    <lineage>
        <taxon>Bacteria</taxon>
        <taxon>Bacillati</taxon>
        <taxon>Bacillota</taxon>
        <taxon>Bacilli</taxon>
        <taxon>Bacillales</taxon>
        <taxon>Paenibacillaceae</taxon>
        <taxon>Paenibacillus</taxon>
    </lineage>
</organism>
<dbReference type="PANTHER" id="PTHR20883">
    <property type="entry name" value="PHYTANOYL-COA DIOXYGENASE DOMAIN CONTAINING 1"/>
    <property type="match status" value="1"/>
</dbReference>
<dbReference type="PATRIC" id="fig|1126833.4.peg.4193"/>
<evidence type="ECO:0000313" key="2">
    <source>
        <dbReference type="Proteomes" id="UP000032633"/>
    </source>
</evidence>